<evidence type="ECO:0000313" key="2">
    <source>
        <dbReference type="EMBL" id="KAF9737918.1"/>
    </source>
</evidence>
<comment type="caution">
    <text evidence="2">The sequence shown here is derived from an EMBL/GenBank/DDBJ whole genome shotgun (WGS) entry which is preliminary data.</text>
</comment>
<accession>A0A9P6KSJ8</accession>
<sequence length="158" mass="17755">MLNSEHHLHYRQPYAHSHPSTPHYRYDPLSRALWLQFQLSVSVQNVFMQPDCVTPFPNHDRCRALGSRLLKARTLQADRGSFPTAYVVHIEPHTPAILQSLTPKPVMEPLPSHPAVIHCLAATTAPLDSVATARPNFYLAFFLQNSLEVNLTSRGGVL</sequence>
<feature type="region of interest" description="Disordered" evidence="1">
    <location>
        <begin position="1"/>
        <end position="21"/>
    </location>
</feature>
<organism evidence="2 3">
    <name type="scientific">Paraphaeosphaeria minitans</name>
    <dbReference type="NCBI Taxonomy" id="565426"/>
    <lineage>
        <taxon>Eukaryota</taxon>
        <taxon>Fungi</taxon>
        <taxon>Dikarya</taxon>
        <taxon>Ascomycota</taxon>
        <taxon>Pezizomycotina</taxon>
        <taxon>Dothideomycetes</taxon>
        <taxon>Pleosporomycetidae</taxon>
        <taxon>Pleosporales</taxon>
        <taxon>Massarineae</taxon>
        <taxon>Didymosphaeriaceae</taxon>
        <taxon>Paraphaeosphaeria</taxon>
    </lineage>
</organism>
<evidence type="ECO:0000313" key="3">
    <source>
        <dbReference type="Proteomes" id="UP000756921"/>
    </source>
</evidence>
<dbReference type="AlphaFoldDB" id="A0A9P6KSJ8"/>
<dbReference type="EMBL" id="WJXW01000003">
    <property type="protein sequence ID" value="KAF9737918.1"/>
    <property type="molecule type" value="Genomic_DNA"/>
</dbReference>
<keyword evidence="3" id="KW-1185">Reference proteome</keyword>
<proteinExistence type="predicted"/>
<protein>
    <submittedName>
        <fullName evidence="2">Uncharacterized protein</fullName>
    </submittedName>
</protein>
<dbReference type="OrthoDB" id="10606558at2759"/>
<reference evidence="2" key="1">
    <citation type="journal article" date="2020" name="Mol. Plant Microbe Interact.">
        <title>Genome Sequence of the Biocontrol Agent Coniothyrium minitans strain Conio (IMI 134523).</title>
        <authorList>
            <person name="Patel D."/>
            <person name="Shittu T.A."/>
            <person name="Baroncelli R."/>
            <person name="Muthumeenakshi S."/>
            <person name="Osborne T.H."/>
            <person name="Janganan T.K."/>
            <person name="Sreenivasaprasad S."/>
        </authorList>
    </citation>
    <scope>NUCLEOTIDE SEQUENCE</scope>
    <source>
        <strain evidence="2">Conio</strain>
    </source>
</reference>
<gene>
    <name evidence="2" type="ORF">PMIN01_03201</name>
</gene>
<dbReference type="Proteomes" id="UP000756921">
    <property type="component" value="Unassembled WGS sequence"/>
</dbReference>
<evidence type="ECO:0000256" key="1">
    <source>
        <dbReference type="SAM" id="MobiDB-lite"/>
    </source>
</evidence>
<name>A0A9P6KSJ8_9PLEO</name>